<proteinExistence type="predicted"/>
<evidence type="ECO:0000313" key="2">
    <source>
        <dbReference type="Proteomes" id="UP000095607"/>
    </source>
</evidence>
<evidence type="ECO:0000313" key="1">
    <source>
        <dbReference type="EMBL" id="AOV04304.1"/>
    </source>
</evidence>
<protein>
    <recommendedName>
        <fullName evidence="3">CBS domain-containing protein</fullName>
    </recommendedName>
</protein>
<sequence>MDYMMNLFIRQPRMHGKTYNLFGRLGCHRQIRFLSCMQPTIHGKVTDQWIKIAARENSSALESLIELIPAYRIGIIDKNRKIGIVRDLFPGI</sequence>
<reference evidence="1 2" key="1">
    <citation type="submission" date="2016-09" db="EMBL/GenBank/DDBJ databases">
        <title>Complete genome sequence of Deltia acidovorans CM13 isolated from murine proximal colonic tissue.</title>
        <authorList>
            <person name="Saffarian A."/>
        </authorList>
    </citation>
    <scope>NUCLEOTIDE SEQUENCE [LARGE SCALE GENOMIC DNA]</scope>
    <source>
        <strain evidence="1 2">CM13</strain>
    </source>
</reference>
<accession>A0ABN4SQN1</accession>
<gene>
    <name evidence="1" type="ORF">BI380_24680</name>
</gene>
<organism evidence="1 2">
    <name type="scientific">Delftia tsuruhatensis</name>
    <dbReference type="NCBI Taxonomy" id="180282"/>
    <lineage>
        <taxon>Bacteria</taxon>
        <taxon>Pseudomonadati</taxon>
        <taxon>Pseudomonadota</taxon>
        <taxon>Betaproteobacteria</taxon>
        <taxon>Burkholderiales</taxon>
        <taxon>Comamonadaceae</taxon>
        <taxon>Delftia</taxon>
    </lineage>
</organism>
<name>A0ABN4SQN1_9BURK</name>
<dbReference type="EMBL" id="CP017420">
    <property type="protein sequence ID" value="AOV04304.1"/>
    <property type="molecule type" value="Genomic_DNA"/>
</dbReference>
<keyword evidence="2" id="KW-1185">Reference proteome</keyword>
<dbReference type="Proteomes" id="UP000095607">
    <property type="component" value="Chromosome"/>
</dbReference>
<evidence type="ECO:0008006" key="3">
    <source>
        <dbReference type="Google" id="ProtNLM"/>
    </source>
</evidence>